<dbReference type="InterPro" id="IPR004481">
    <property type="entry name" value="K/Na/Ca-exchanger"/>
</dbReference>
<feature type="transmembrane region" description="Helical" evidence="5">
    <location>
        <begin position="256"/>
        <end position="279"/>
    </location>
</feature>
<proteinExistence type="predicted"/>
<feature type="transmembrane region" description="Helical" evidence="5">
    <location>
        <begin position="318"/>
        <end position="343"/>
    </location>
</feature>
<feature type="transmembrane region" description="Helical" evidence="5">
    <location>
        <begin position="224"/>
        <end position="244"/>
    </location>
</feature>
<dbReference type="RefSeq" id="WP_092691648.1">
    <property type="nucleotide sequence ID" value="NZ_FNBK01000007.1"/>
</dbReference>
<dbReference type="GO" id="GO:0006874">
    <property type="term" value="P:intracellular calcium ion homeostasis"/>
    <property type="evidence" value="ECO:0007669"/>
    <property type="project" value="TreeGrafter"/>
</dbReference>
<feature type="domain" description="Sodium/calcium exchanger membrane region" evidence="6">
    <location>
        <begin position="191"/>
        <end position="332"/>
    </location>
</feature>
<keyword evidence="2 5" id="KW-0812">Transmembrane</keyword>
<dbReference type="AlphaFoldDB" id="A0A1G7M1N9"/>
<dbReference type="Pfam" id="PF01699">
    <property type="entry name" value="Na_Ca_ex"/>
    <property type="match status" value="2"/>
</dbReference>
<evidence type="ECO:0000256" key="4">
    <source>
        <dbReference type="ARBA" id="ARBA00023136"/>
    </source>
</evidence>
<dbReference type="PANTHER" id="PTHR10846">
    <property type="entry name" value="SODIUM/POTASSIUM/CALCIUM EXCHANGER"/>
    <property type="match status" value="1"/>
</dbReference>
<evidence type="ECO:0000313" key="7">
    <source>
        <dbReference type="EMBL" id="SDF55583.1"/>
    </source>
</evidence>
<evidence type="ECO:0000259" key="6">
    <source>
        <dbReference type="Pfam" id="PF01699"/>
    </source>
</evidence>
<dbReference type="PANTHER" id="PTHR10846:SF8">
    <property type="entry name" value="INNER MEMBRANE PROTEIN YRBG"/>
    <property type="match status" value="1"/>
</dbReference>
<evidence type="ECO:0000256" key="2">
    <source>
        <dbReference type="ARBA" id="ARBA00022692"/>
    </source>
</evidence>
<gene>
    <name evidence="7" type="ORF">SAMN05216218_10799</name>
</gene>
<feature type="transmembrane region" description="Helical" evidence="5">
    <location>
        <begin position="48"/>
        <end position="69"/>
    </location>
</feature>
<dbReference type="Gene3D" id="1.20.1420.30">
    <property type="entry name" value="NCX, central ion-binding region"/>
    <property type="match status" value="1"/>
</dbReference>
<evidence type="ECO:0000313" key="8">
    <source>
        <dbReference type="Proteomes" id="UP000199076"/>
    </source>
</evidence>
<protein>
    <submittedName>
        <fullName evidence="7">Cation:H+ antiporter</fullName>
    </submittedName>
</protein>
<feature type="domain" description="Sodium/calcium exchanger membrane region" evidence="6">
    <location>
        <begin position="11"/>
        <end position="169"/>
    </location>
</feature>
<evidence type="ECO:0000256" key="1">
    <source>
        <dbReference type="ARBA" id="ARBA00004141"/>
    </source>
</evidence>
<dbReference type="OrthoDB" id="204563at2157"/>
<name>A0A1G7M1N9_9EURY</name>
<dbReference type="GO" id="GO:0008273">
    <property type="term" value="F:calcium, potassium:sodium antiporter activity"/>
    <property type="evidence" value="ECO:0007669"/>
    <property type="project" value="TreeGrafter"/>
</dbReference>
<evidence type="ECO:0000256" key="5">
    <source>
        <dbReference type="SAM" id="Phobius"/>
    </source>
</evidence>
<comment type="subcellular location">
    <subcellularLocation>
        <location evidence="1">Membrane</location>
        <topology evidence="1">Multi-pass membrane protein</topology>
    </subcellularLocation>
</comment>
<feature type="transmembrane region" description="Helical" evidence="5">
    <location>
        <begin position="148"/>
        <end position="167"/>
    </location>
</feature>
<keyword evidence="4 5" id="KW-0472">Membrane</keyword>
<feature type="transmembrane region" description="Helical" evidence="5">
    <location>
        <begin position="75"/>
        <end position="95"/>
    </location>
</feature>
<feature type="transmembrane region" description="Helical" evidence="5">
    <location>
        <begin position="285"/>
        <end position="306"/>
    </location>
</feature>
<dbReference type="EMBL" id="FNBK01000007">
    <property type="protein sequence ID" value="SDF55583.1"/>
    <property type="molecule type" value="Genomic_DNA"/>
</dbReference>
<keyword evidence="8" id="KW-1185">Reference proteome</keyword>
<dbReference type="Proteomes" id="UP000199076">
    <property type="component" value="Unassembled WGS sequence"/>
</dbReference>
<organism evidence="7 8">
    <name type="scientific">Halorientalis regularis</name>
    <dbReference type="NCBI Taxonomy" id="660518"/>
    <lineage>
        <taxon>Archaea</taxon>
        <taxon>Methanobacteriati</taxon>
        <taxon>Methanobacteriota</taxon>
        <taxon>Stenosarchaea group</taxon>
        <taxon>Halobacteria</taxon>
        <taxon>Halobacteriales</taxon>
        <taxon>Haloarculaceae</taxon>
        <taxon>Halorientalis</taxon>
    </lineage>
</organism>
<dbReference type="STRING" id="660518.SAMN05216218_10799"/>
<accession>A0A1G7M1N9</accession>
<feature type="transmembrane region" description="Helical" evidence="5">
    <location>
        <begin position="6"/>
        <end position="28"/>
    </location>
</feature>
<dbReference type="InterPro" id="IPR004837">
    <property type="entry name" value="NaCa_Exmemb"/>
</dbReference>
<feature type="transmembrane region" description="Helical" evidence="5">
    <location>
        <begin position="191"/>
        <end position="212"/>
    </location>
</feature>
<keyword evidence="3 5" id="KW-1133">Transmembrane helix</keyword>
<dbReference type="InterPro" id="IPR044880">
    <property type="entry name" value="NCX_ion-bd_dom_sf"/>
</dbReference>
<sequence length="346" mass="36050">MSEAGVSLVDIGIVVVATVGIWIGSGWLEEASEELSTYYGLPQVVQGAIVTAVGSSFPELASVVFAAILTDSIELGVGAIVGSAIFNILVIPALSGIAKDDQIEANRTLVYKEAQFYMLAVSVLVITFALAVIYYPDTTAGAPDLAGFVTRPLAMIPIGLYGLYIFIQMQDTGDYVADTDGIADIAVRKEWGFLAAGLVVILIAVERLVHSVDLIGAALGVPEFIMGVTVIAAATSLPDALVSIRAAQDDRGVASVANVLGSNTFDLLVAIPVGVLIVGSASIDFAMAVPMFAVLTLATIHLFTVLRTDLSLTQLESYSLLLAYVVFVVWVVLESAGVIVGILPAG</sequence>
<dbReference type="GO" id="GO:0005886">
    <property type="term" value="C:plasma membrane"/>
    <property type="evidence" value="ECO:0007669"/>
    <property type="project" value="TreeGrafter"/>
</dbReference>
<feature type="transmembrane region" description="Helical" evidence="5">
    <location>
        <begin position="116"/>
        <end position="136"/>
    </location>
</feature>
<evidence type="ECO:0000256" key="3">
    <source>
        <dbReference type="ARBA" id="ARBA00022989"/>
    </source>
</evidence>
<dbReference type="GO" id="GO:0005262">
    <property type="term" value="F:calcium channel activity"/>
    <property type="evidence" value="ECO:0007669"/>
    <property type="project" value="TreeGrafter"/>
</dbReference>
<reference evidence="8" key="1">
    <citation type="submission" date="2016-10" db="EMBL/GenBank/DDBJ databases">
        <authorList>
            <person name="Varghese N."/>
            <person name="Submissions S."/>
        </authorList>
    </citation>
    <scope>NUCLEOTIDE SEQUENCE [LARGE SCALE GENOMIC DNA]</scope>
    <source>
        <strain evidence="8">IBRC-M 10760</strain>
    </source>
</reference>